<proteinExistence type="predicted"/>
<keyword evidence="2" id="KW-1185">Reference proteome</keyword>
<dbReference type="EMBL" id="BSXV01002573">
    <property type="protein sequence ID" value="GME96136.1"/>
    <property type="molecule type" value="Genomic_DNA"/>
</dbReference>
<sequence>MVLIRNSQIRSLLSITRQSGLSQSLASKRFYSSEHKHEEHKHDEHHHEEEHGHHDEYPISASESLLNKWTISPFLVALAAYGYTKFDDSYKQSHEGLSFVSKFKDLKWGEKSEQLYAEYQKELKAKTELASLIAAPQKRDLNNYVVRIDEVPGKHFPYNQASEFNTVDFETIAPRRKPINPFA</sequence>
<organism evidence="1 2">
    <name type="scientific">Candida boidinii</name>
    <name type="common">Yeast</name>
    <dbReference type="NCBI Taxonomy" id="5477"/>
    <lineage>
        <taxon>Eukaryota</taxon>
        <taxon>Fungi</taxon>
        <taxon>Dikarya</taxon>
        <taxon>Ascomycota</taxon>
        <taxon>Saccharomycotina</taxon>
        <taxon>Pichiomycetes</taxon>
        <taxon>Pichiales</taxon>
        <taxon>Pichiaceae</taxon>
        <taxon>Ogataea</taxon>
        <taxon>Ogataea/Candida clade</taxon>
    </lineage>
</organism>
<name>A0ACB5TWD9_CANBO</name>
<accession>A0ACB5TWD9</accession>
<gene>
    <name evidence="1" type="ORF">Cboi01_000416800</name>
</gene>
<reference evidence="1" key="1">
    <citation type="submission" date="2023-04" db="EMBL/GenBank/DDBJ databases">
        <title>Candida boidinii NBRC 1967.</title>
        <authorList>
            <person name="Ichikawa N."/>
            <person name="Sato H."/>
            <person name="Tonouchi N."/>
        </authorList>
    </citation>
    <scope>NUCLEOTIDE SEQUENCE</scope>
    <source>
        <strain evidence="1">NBRC 1967</strain>
    </source>
</reference>
<evidence type="ECO:0000313" key="1">
    <source>
        <dbReference type="EMBL" id="GME96136.1"/>
    </source>
</evidence>
<evidence type="ECO:0000313" key="2">
    <source>
        <dbReference type="Proteomes" id="UP001165101"/>
    </source>
</evidence>
<dbReference type="Proteomes" id="UP001165101">
    <property type="component" value="Unassembled WGS sequence"/>
</dbReference>
<comment type="caution">
    <text evidence="1">The sequence shown here is derived from an EMBL/GenBank/DDBJ whole genome shotgun (WGS) entry which is preliminary data.</text>
</comment>
<protein>
    <submittedName>
        <fullName evidence="1">Unnamed protein product</fullName>
    </submittedName>
</protein>